<dbReference type="PATRIC" id="fig|926556.3.peg.3500"/>
<feature type="transmembrane region" description="Helical" evidence="1">
    <location>
        <begin position="494"/>
        <end position="517"/>
    </location>
</feature>
<name>L0G205_ECHVK</name>
<evidence type="ECO:0000313" key="3">
    <source>
        <dbReference type="Proteomes" id="UP000010796"/>
    </source>
</evidence>
<dbReference type="InterPro" id="IPR005625">
    <property type="entry name" value="PepSY-ass_TM"/>
</dbReference>
<dbReference type="eggNOG" id="COG3182">
    <property type="taxonomic scope" value="Bacteria"/>
</dbReference>
<evidence type="ECO:0000256" key="1">
    <source>
        <dbReference type="SAM" id="Phobius"/>
    </source>
</evidence>
<feature type="transmembrane region" description="Helical" evidence="1">
    <location>
        <begin position="208"/>
        <end position="233"/>
    </location>
</feature>
<feature type="transmembrane region" description="Helical" evidence="1">
    <location>
        <begin position="433"/>
        <end position="451"/>
    </location>
</feature>
<protein>
    <recommendedName>
        <fullName evidence="4">Iron-regulated membrane protein</fullName>
    </recommendedName>
</protein>
<feature type="transmembrane region" description="Helical" evidence="1">
    <location>
        <begin position="399"/>
        <end position="421"/>
    </location>
</feature>
<feature type="transmembrane region" description="Helical" evidence="1">
    <location>
        <begin position="463"/>
        <end position="482"/>
    </location>
</feature>
<dbReference type="Pfam" id="PF03929">
    <property type="entry name" value="PepSY_TM"/>
    <property type="match status" value="1"/>
</dbReference>
<sequence length="554" mass="62779">MSNRIYNVLFHTHTVSGIVISVALFVIFFAGSFSFFRDEIVGWERNEPIVETATLSDLDFDVLLDTLNQRHELQARDVAFTKYFDERRINVSLSASKDTTANEAARGRAFFYMDPETSDTYTYQSNYSIGEFLYRLHFFAQLNLWGTSGYLLAGLIAFFFLFAIITGVLVHWKKIVSNFYLFRPKASLKNLWTDAHTALGIIGLPYQFVYAVTGTCLIIGTSVMSPAVVTFMYDGDTNQLYEDFGFNPPHFAWANDPLTEVPSINALVERAEAKWEGFEIRNVEIFDYGDQNMHVGIEGRTHYDAKFAGRGEIVYHAATGEEVKVVNPFTATSYQNAVTAIITQLHFGDFGGMPLKAVYFILGIISCFVILSGVMIWLVARDKKNIPEKQRRFNAWVVWIYLGVCLSMFPATAITFLAVKFFLTTFDASRMTFIYQVFFYSWLVLSVFFTVKRDNYFTNKFTLLGGGILGMMVPVANGLVTGNWPWVTLPAGHIQIFAVDVFWICISIVALIIGWSLKKPTKQNKPTSRQKTNNHLSRGVDVTLSKEGSLQYLN</sequence>
<dbReference type="RefSeq" id="WP_015267087.1">
    <property type="nucleotide sequence ID" value="NC_019904.1"/>
</dbReference>
<gene>
    <name evidence="2" type="ordered locus">Echvi_3319</name>
</gene>
<feature type="transmembrane region" description="Helical" evidence="1">
    <location>
        <begin position="150"/>
        <end position="172"/>
    </location>
</feature>
<evidence type="ECO:0000313" key="2">
    <source>
        <dbReference type="EMBL" id="AGA79542.1"/>
    </source>
</evidence>
<dbReference type="STRING" id="926556.Echvi_3319"/>
<accession>L0G205</accession>
<organism evidence="2 3">
    <name type="scientific">Echinicola vietnamensis (strain DSM 17526 / LMG 23754 / KMM 6221)</name>
    <dbReference type="NCBI Taxonomy" id="926556"/>
    <lineage>
        <taxon>Bacteria</taxon>
        <taxon>Pseudomonadati</taxon>
        <taxon>Bacteroidota</taxon>
        <taxon>Cytophagia</taxon>
        <taxon>Cytophagales</taxon>
        <taxon>Cyclobacteriaceae</taxon>
        <taxon>Echinicola</taxon>
    </lineage>
</organism>
<dbReference type="EMBL" id="CP003346">
    <property type="protein sequence ID" value="AGA79542.1"/>
    <property type="molecule type" value="Genomic_DNA"/>
</dbReference>
<reference evidence="3" key="1">
    <citation type="submission" date="2012-02" db="EMBL/GenBank/DDBJ databases">
        <title>The complete genome of Echinicola vietnamensis DSM 17526.</title>
        <authorList>
            <person name="Lucas S."/>
            <person name="Copeland A."/>
            <person name="Lapidus A."/>
            <person name="Glavina del Rio T."/>
            <person name="Dalin E."/>
            <person name="Tice H."/>
            <person name="Bruce D."/>
            <person name="Goodwin L."/>
            <person name="Pitluck S."/>
            <person name="Peters L."/>
            <person name="Ovchinnikova G."/>
            <person name="Teshima H."/>
            <person name="Kyrpides N."/>
            <person name="Mavromatis K."/>
            <person name="Ivanova N."/>
            <person name="Brettin T."/>
            <person name="Detter J.C."/>
            <person name="Han C."/>
            <person name="Larimer F."/>
            <person name="Land M."/>
            <person name="Hauser L."/>
            <person name="Markowitz V."/>
            <person name="Cheng J.-F."/>
            <person name="Hugenholtz P."/>
            <person name="Woyke T."/>
            <person name="Wu D."/>
            <person name="Brambilla E."/>
            <person name="Klenk H.-P."/>
            <person name="Eisen J.A."/>
        </authorList>
    </citation>
    <scope>NUCLEOTIDE SEQUENCE [LARGE SCALE GENOMIC DNA]</scope>
    <source>
        <strain evidence="3">DSM 17526 / LMG 23754 / KMM 6221</strain>
    </source>
</reference>
<dbReference type="Proteomes" id="UP000010796">
    <property type="component" value="Chromosome"/>
</dbReference>
<keyword evidence="3" id="KW-1185">Reference proteome</keyword>
<evidence type="ECO:0008006" key="4">
    <source>
        <dbReference type="Google" id="ProtNLM"/>
    </source>
</evidence>
<dbReference type="KEGG" id="evi:Echvi_3319"/>
<dbReference type="PANTHER" id="PTHR34219:SF3">
    <property type="entry name" value="BLL7967 PROTEIN"/>
    <property type="match status" value="1"/>
</dbReference>
<dbReference type="HOGENOM" id="CLU_025664_1_0_10"/>
<dbReference type="OrthoDB" id="6307929at2"/>
<keyword evidence="1" id="KW-0812">Transmembrane</keyword>
<dbReference type="PANTHER" id="PTHR34219">
    <property type="entry name" value="IRON-REGULATED INNER MEMBRANE PROTEIN-RELATED"/>
    <property type="match status" value="1"/>
</dbReference>
<dbReference type="AlphaFoldDB" id="L0G205"/>
<keyword evidence="1" id="KW-1133">Transmembrane helix</keyword>
<keyword evidence="1" id="KW-0472">Membrane</keyword>
<feature type="transmembrane region" description="Helical" evidence="1">
    <location>
        <begin position="357"/>
        <end position="379"/>
    </location>
</feature>
<proteinExistence type="predicted"/>
<feature type="transmembrane region" description="Helical" evidence="1">
    <location>
        <begin position="12"/>
        <end position="36"/>
    </location>
</feature>